<keyword evidence="3" id="KW-0408">Iron</keyword>
<evidence type="ECO:0000256" key="3">
    <source>
        <dbReference type="ARBA" id="ARBA00023004"/>
    </source>
</evidence>
<dbReference type="InterPro" id="IPR013785">
    <property type="entry name" value="Aldolase_TIM"/>
</dbReference>
<dbReference type="NCBIfam" id="NF045646">
    <property type="entry name" value="rSAM_Se_TrsS"/>
    <property type="match status" value="1"/>
</dbReference>
<dbReference type="SUPFAM" id="SSF102114">
    <property type="entry name" value="Radical SAM enzymes"/>
    <property type="match status" value="1"/>
</dbReference>
<dbReference type="InterPro" id="IPR056488">
    <property type="entry name" value="Zn_ribbon_HMPTM"/>
</dbReference>
<dbReference type="InterPro" id="IPR007197">
    <property type="entry name" value="rSAM"/>
</dbReference>
<dbReference type="InterPro" id="IPR054698">
    <property type="entry name" value="rSAM_Se_TrsS"/>
</dbReference>
<protein>
    <recommendedName>
        <fullName evidence="5">Radical SAM core domain-containing protein</fullName>
    </recommendedName>
</protein>
<dbReference type="SFLD" id="SFLDS00029">
    <property type="entry name" value="Radical_SAM"/>
    <property type="match status" value="1"/>
</dbReference>
<keyword evidence="2" id="KW-0479">Metal-binding</keyword>
<feature type="domain" description="Radical SAM core" evidence="5">
    <location>
        <begin position="84"/>
        <end position="294"/>
    </location>
</feature>
<name>A0ABY1JAK8_9BACT</name>
<dbReference type="Gene3D" id="3.20.20.70">
    <property type="entry name" value="Aldolase class I"/>
    <property type="match status" value="1"/>
</dbReference>
<dbReference type="SFLD" id="SFLDG01100">
    <property type="entry name" value="methyltransferase_(Class_D)"/>
    <property type="match status" value="1"/>
</dbReference>
<evidence type="ECO:0000256" key="4">
    <source>
        <dbReference type="ARBA" id="ARBA00023014"/>
    </source>
</evidence>
<dbReference type="PROSITE" id="PS51918">
    <property type="entry name" value="RADICAL_SAM"/>
    <property type="match status" value="1"/>
</dbReference>
<comment type="caution">
    <text evidence="6">The sequence shown here is derived from an EMBL/GenBank/DDBJ whole genome shotgun (WGS) entry which is preliminary data.</text>
</comment>
<evidence type="ECO:0000256" key="2">
    <source>
        <dbReference type="ARBA" id="ARBA00022723"/>
    </source>
</evidence>
<keyword evidence="1" id="KW-0949">S-adenosyl-L-methionine</keyword>
<dbReference type="EMBL" id="FSQZ01000001">
    <property type="protein sequence ID" value="SIN61963.1"/>
    <property type="molecule type" value="Genomic_DNA"/>
</dbReference>
<dbReference type="PANTHER" id="PTHR43306">
    <property type="entry name" value="7,8-DIHYDRO-6-HYDROXYMETHYLPTERIN DIMETHYLTRANSFERASE"/>
    <property type="match status" value="1"/>
</dbReference>
<dbReference type="Pfam" id="PF23545">
    <property type="entry name" value="Zn_ribbon_HMPTM"/>
    <property type="match status" value="1"/>
</dbReference>
<evidence type="ECO:0000313" key="7">
    <source>
        <dbReference type="Proteomes" id="UP000185093"/>
    </source>
</evidence>
<gene>
    <name evidence="6" type="ORF">SAMN05444368_0051</name>
</gene>
<dbReference type="Pfam" id="PF04055">
    <property type="entry name" value="Radical_SAM"/>
    <property type="match status" value="1"/>
</dbReference>
<reference evidence="6 7" key="1">
    <citation type="submission" date="2016-11" db="EMBL/GenBank/DDBJ databases">
        <authorList>
            <person name="Varghese N."/>
            <person name="Submissions S."/>
        </authorList>
    </citation>
    <scope>NUCLEOTIDE SEQUENCE [LARGE SCALE GENOMIC DNA]</scope>
    <source>
        <strain evidence="6 7">DSM 20664</strain>
    </source>
</reference>
<evidence type="ECO:0000259" key="5">
    <source>
        <dbReference type="PROSITE" id="PS51918"/>
    </source>
</evidence>
<dbReference type="InterPro" id="IPR034474">
    <property type="entry name" value="Methyltransferase_Class_D"/>
</dbReference>
<keyword evidence="4" id="KW-0411">Iron-sulfur</keyword>
<proteinExistence type="predicted"/>
<accession>A0ABY1JAK8</accession>
<organism evidence="6 7">
    <name type="scientific">Acetomicrobium flavidum</name>
    <dbReference type="NCBI Taxonomy" id="49896"/>
    <lineage>
        <taxon>Bacteria</taxon>
        <taxon>Thermotogati</taxon>
        <taxon>Synergistota</taxon>
        <taxon>Synergistia</taxon>
        <taxon>Synergistales</taxon>
        <taxon>Acetomicrobiaceae</taxon>
        <taxon>Acetomicrobium</taxon>
    </lineage>
</organism>
<dbReference type="RefSeq" id="WP_074198917.1">
    <property type="nucleotide sequence ID" value="NZ_FSQZ01000001.1"/>
</dbReference>
<dbReference type="CDD" id="cd01335">
    <property type="entry name" value="Radical_SAM"/>
    <property type="match status" value="1"/>
</dbReference>
<dbReference type="PANTHER" id="PTHR43306:SF1">
    <property type="entry name" value="7,8-DIHYDRO-6-HYDROXYMETHYLPTERIN DIMETHYLTRANSFERASE"/>
    <property type="match status" value="1"/>
</dbReference>
<dbReference type="InterPro" id="IPR058240">
    <property type="entry name" value="rSAM_sf"/>
</dbReference>
<evidence type="ECO:0000313" key="6">
    <source>
        <dbReference type="EMBL" id="SIN61963.1"/>
    </source>
</evidence>
<dbReference type="SFLD" id="SFLDG01067">
    <property type="entry name" value="SPASM/twitch_domain_containing"/>
    <property type="match status" value="1"/>
</dbReference>
<keyword evidence="7" id="KW-1185">Reference proteome</keyword>
<evidence type="ECO:0000256" key="1">
    <source>
        <dbReference type="ARBA" id="ARBA00022691"/>
    </source>
</evidence>
<sequence length="449" mass="50537">MTILRHTNSVCPICLKQVPAFLEEEENDVFMRKHCPDHGEFSCLVWEGKPSLDAWTSGRFTLARPEDRPPKSCPEGCGLCADHLQKSCTVVVEVTERCQLKCPVCFASAGDDFEPDFYVLEKLLHDVHRKAPGAILQFSGGEPTLRDDLTDLIRLASSLKFPGIQLNTNGLKLAQESRYGQRLKEAGLSWVFLQFDGLREATYQALRGKPLLTDKIRAIDACKEAGLGVVLVPTLVKGVNDDEMGDIVHFGLSRFPVVRGVHFQPISYFGRFPEPPRNDKRLTLPRIMRDLAEQADEMIDLSHFRPSRCEHERCSFRAIYLVDSPDKIIPLTSGPCCCNGRSSDEGFQSSVESIGRRWGADITPKNCKKQEKAPQEMDAQAGEAFDRFIRIYERGSFSISAMAFQDGENLDLERLRFCCIHVAAPDGRFVPFCAWNLTARNGRALHRKR</sequence>
<dbReference type="Proteomes" id="UP000185093">
    <property type="component" value="Unassembled WGS sequence"/>
</dbReference>